<protein>
    <submittedName>
        <fullName evidence="3">Uncharacterized protein</fullName>
    </submittedName>
</protein>
<feature type="compositionally biased region" description="Low complexity" evidence="1">
    <location>
        <begin position="84"/>
        <end position="109"/>
    </location>
</feature>
<dbReference type="EMBL" id="GEDV01001509">
    <property type="protein sequence ID" value="JAP87048.1"/>
    <property type="molecule type" value="Transcribed_RNA"/>
</dbReference>
<keyword evidence="2" id="KW-1133">Transmembrane helix</keyword>
<keyword evidence="2" id="KW-0472">Membrane</keyword>
<feature type="region of interest" description="Disordered" evidence="1">
    <location>
        <begin position="137"/>
        <end position="175"/>
    </location>
</feature>
<evidence type="ECO:0000256" key="2">
    <source>
        <dbReference type="SAM" id="Phobius"/>
    </source>
</evidence>
<feature type="transmembrane region" description="Helical" evidence="2">
    <location>
        <begin position="346"/>
        <end position="368"/>
    </location>
</feature>
<feature type="region of interest" description="Disordered" evidence="1">
    <location>
        <begin position="1"/>
        <end position="125"/>
    </location>
</feature>
<sequence>MKEPRRGHSRRCRSVECRSENAGEEHLFRNPLSKWYRGRRRSKDDEAGLLDAEYDAGHESHSQQQVRGSRQPTTASTNSSGGVPKSSTKPNKSSSNCSSKKCASSTTSAQPHKPTAANGSYGPRVRISLPEEDLSTRARQQGRTAAHQQAECADKSEVPALPPRPASCQPTQLPNKTRSLCPAERARLAFPGCHNQESGHSPSRALTQSPARAMGVQSLDALLGQLCSGNCKISMKVKDKDGRAHKDKDGRAHKDKDIKVHKDDDSKTLAHKHNEICCMNDSTQCSRSHFPTTFPTSIEVLMTVNHSCTTHRSLSERSLQRDSSMVSVVHSKPGHQDIISIPKSRFIVVAALLTIVMVACFCITIYSFSVPAEHEHTQANQSTKSASPNQNMQSS</sequence>
<proteinExistence type="predicted"/>
<feature type="compositionally biased region" description="Polar residues" evidence="1">
    <location>
        <begin position="62"/>
        <end position="81"/>
    </location>
</feature>
<feature type="compositionally biased region" description="Polar residues" evidence="1">
    <location>
        <begin position="137"/>
        <end position="147"/>
    </location>
</feature>
<name>A0A131Z7V8_RHIAP</name>
<feature type="compositionally biased region" description="Basic and acidic residues" evidence="1">
    <location>
        <begin position="13"/>
        <end position="28"/>
    </location>
</feature>
<feature type="non-terminal residue" evidence="3">
    <location>
        <position position="395"/>
    </location>
</feature>
<accession>A0A131Z7V8</accession>
<evidence type="ECO:0000313" key="3">
    <source>
        <dbReference type="EMBL" id="JAP87048.1"/>
    </source>
</evidence>
<evidence type="ECO:0000256" key="1">
    <source>
        <dbReference type="SAM" id="MobiDB-lite"/>
    </source>
</evidence>
<reference evidence="3" key="1">
    <citation type="journal article" date="2016" name="Ticks Tick Borne Dis.">
        <title>De novo assembly and annotation of the salivary gland transcriptome of Rhipicephalus appendiculatus male and female ticks during blood feeding.</title>
        <authorList>
            <person name="de Castro M.H."/>
            <person name="de Klerk D."/>
            <person name="Pienaar R."/>
            <person name="Latif A.A."/>
            <person name="Rees D.J."/>
            <person name="Mans B.J."/>
        </authorList>
    </citation>
    <scope>NUCLEOTIDE SEQUENCE</scope>
    <source>
        <tissue evidence="3">Salivary glands</tissue>
    </source>
</reference>
<keyword evidence="2" id="KW-0812">Transmembrane</keyword>
<organism evidence="3">
    <name type="scientific">Rhipicephalus appendiculatus</name>
    <name type="common">Brown ear tick</name>
    <dbReference type="NCBI Taxonomy" id="34631"/>
    <lineage>
        <taxon>Eukaryota</taxon>
        <taxon>Metazoa</taxon>
        <taxon>Ecdysozoa</taxon>
        <taxon>Arthropoda</taxon>
        <taxon>Chelicerata</taxon>
        <taxon>Arachnida</taxon>
        <taxon>Acari</taxon>
        <taxon>Parasitiformes</taxon>
        <taxon>Ixodida</taxon>
        <taxon>Ixodoidea</taxon>
        <taxon>Ixodidae</taxon>
        <taxon>Rhipicephalinae</taxon>
        <taxon>Rhipicephalus</taxon>
        <taxon>Rhipicephalus</taxon>
    </lineage>
</organism>
<feature type="region of interest" description="Disordered" evidence="1">
    <location>
        <begin position="240"/>
        <end position="264"/>
    </location>
</feature>
<dbReference type="AlphaFoldDB" id="A0A131Z7V8"/>